<proteinExistence type="predicted"/>
<dbReference type="AlphaFoldDB" id="A0A4R0RDE9"/>
<protein>
    <submittedName>
        <fullName evidence="1">Uncharacterized protein</fullName>
    </submittedName>
</protein>
<dbReference type="EMBL" id="RWJN01000147">
    <property type="protein sequence ID" value="TCD66150.1"/>
    <property type="molecule type" value="Genomic_DNA"/>
</dbReference>
<sequence>MPSASRPPLSRCVRSLLLRADCDDEPESDFNSAESLFFALVDALFRPHLRILYLFAYTSDSSLPQSSSASFPFLSSDSLDPPLPHLVDLHLSSLFAMQHAAKRSFASLRSLRTQTVPPDLPNILARVFPNLADLTIDALVSGPASINLVHYLGVYCSPEDHQPSKLRSVTVHLIQGHSTVPVAYINGKWRDIMLEDVMWYRSDLERVRVAWDCDSEDDDGAFKIEVEGRALTVYPPIPLAEEKKTMEWEANKRLWVDAIDRCEL</sequence>
<accession>A0A4R0RDE9</accession>
<evidence type="ECO:0000313" key="2">
    <source>
        <dbReference type="Proteomes" id="UP000292702"/>
    </source>
</evidence>
<evidence type="ECO:0000313" key="1">
    <source>
        <dbReference type="EMBL" id="TCD66150.1"/>
    </source>
</evidence>
<dbReference type="Proteomes" id="UP000292702">
    <property type="component" value="Unassembled WGS sequence"/>
</dbReference>
<comment type="caution">
    <text evidence="1">The sequence shown here is derived from an EMBL/GenBank/DDBJ whole genome shotgun (WGS) entry which is preliminary data.</text>
</comment>
<organism evidence="1 2">
    <name type="scientific">Steccherinum ochraceum</name>
    <dbReference type="NCBI Taxonomy" id="92696"/>
    <lineage>
        <taxon>Eukaryota</taxon>
        <taxon>Fungi</taxon>
        <taxon>Dikarya</taxon>
        <taxon>Basidiomycota</taxon>
        <taxon>Agaricomycotina</taxon>
        <taxon>Agaricomycetes</taxon>
        <taxon>Polyporales</taxon>
        <taxon>Steccherinaceae</taxon>
        <taxon>Steccherinum</taxon>
    </lineage>
</organism>
<keyword evidence="2" id="KW-1185">Reference proteome</keyword>
<reference evidence="1 2" key="1">
    <citation type="submission" date="2018-11" db="EMBL/GenBank/DDBJ databases">
        <title>Genome assembly of Steccherinum ochraceum LE-BIN_3174, the white-rot fungus of the Steccherinaceae family (The Residual Polyporoid clade, Polyporales, Basidiomycota).</title>
        <authorList>
            <person name="Fedorova T.V."/>
            <person name="Glazunova O.A."/>
            <person name="Landesman E.O."/>
            <person name="Moiseenko K.V."/>
            <person name="Psurtseva N.V."/>
            <person name="Savinova O.S."/>
            <person name="Shakhova N.V."/>
            <person name="Tyazhelova T.V."/>
            <person name="Vasina D.V."/>
        </authorList>
    </citation>
    <scope>NUCLEOTIDE SEQUENCE [LARGE SCALE GENOMIC DNA]</scope>
    <source>
        <strain evidence="1 2">LE-BIN_3174</strain>
    </source>
</reference>
<gene>
    <name evidence="1" type="ORF">EIP91_001704</name>
</gene>
<name>A0A4R0RDE9_9APHY</name>